<protein>
    <submittedName>
        <fullName evidence="1">Uncharacterized protein</fullName>
    </submittedName>
</protein>
<proteinExistence type="predicted"/>
<evidence type="ECO:0000313" key="2">
    <source>
        <dbReference type="Proteomes" id="UP000035462"/>
    </source>
</evidence>
<evidence type="ECO:0000313" key="1">
    <source>
        <dbReference type="EMBL" id="KLE05436.1"/>
    </source>
</evidence>
<comment type="caution">
    <text evidence="1">The sequence shown here is derived from an EMBL/GenBank/DDBJ whole genome shotgun (WGS) entry which is preliminary data.</text>
</comment>
<dbReference type="Proteomes" id="UP000035462">
    <property type="component" value="Unassembled WGS sequence"/>
</dbReference>
<gene>
    <name evidence="1" type="ORF">AF77_04840</name>
</gene>
<reference evidence="1 2" key="1">
    <citation type="submission" date="2014-01" db="EMBL/GenBank/DDBJ databases">
        <title>Development of a Comparative Genomic Fingerprinting Assay for High Resolution Genotyping of Arcobacter butzleri.</title>
        <authorList>
            <person name="Webb A.L."/>
            <person name="Inglis G.D."/>
            <person name="Kruczkiewicz P."/>
            <person name="Selinger L.B."/>
            <person name="Taboada E.N."/>
        </authorList>
    </citation>
    <scope>NUCLEOTIDE SEQUENCE [LARGE SCALE GENOMIC DNA]</scope>
    <source>
        <strain evidence="1 2">L352</strain>
    </source>
</reference>
<dbReference type="AlphaFoldDB" id="A0A837JD98"/>
<name>A0A837JD98_9BACT</name>
<organism evidence="1 2">
    <name type="scientific">Aliarcobacter butzleri L352</name>
    <dbReference type="NCBI Taxonomy" id="1447260"/>
    <lineage>
        <taxon>Bacteria</taxon>
        <taxon>Pseudomonadati</taxon>
        <taxon>Campylobacterota</taxon>
        <taxon>Epsilonproteobacteria</taxon>
        <taxon>Campylobacterales</taxon>
        <taxon>Arcobacteraceae</taxon>
        <taxon>Aliarcobacter</taxon>
    </lineage>
</organism>
<accession>A0A837JD98</accession>
<sequence>MYFQKDCARNFNLNKKRKINKAIYLLVKLTKIDL</sequence>
<dbReference type="EMBL" id="JAIT01000030">
    <property type="protein sequence ID" value="KLE05436.1"/>
    <property type="molecule type" value="Genomic_DNA"/>
</dbReference>